<feature type="domain" description="HTH myb-type" evidence="6">
    <location>
        <begin position="9"/>
        <end position="63"/>
    </location>
</feature>
<dbReference type="CDD" id="cd00167">
    <property type="entry name" value="SANT"/>
    <property type="match status" value="1"/>
</dbReference>
<sequence length="190" mass="22107">MVRAPFYDKSGVKKGAWSREEDERLRDYVQRYGHSNWRKLPKLAGRTDNEIKNHWHSHLKKSLMSNDITTSDLKSKPGHDPLEQKTTHQFEKSESLGDNEGVDLYHIFESSPPMSTEQSYINETHNYSLTSNVAQSTMNDNTSKEDIVDQWVTFEEFGSGFWTEPFIVEHTYTDNEIRGDEGLAFFIPHF</sequence>
<accession>A0AAV1YJX3</accession>
<dbReference type="SUPFAM" id="SSF46689">
    <property type="entry name" value="Homeodomain-like"/>
    <property type="match status" value="1"/>
</dbReference>
<feature type="region of interest" description="Disordered" evidence="4">
    <location>
        <begin position="66"/>
        <end position="94"/>
    </location>
</feature>
<comment type="subcellular location">
    <subcellularLocation>
        <location evidence="1">Nucleus</location>
    </subcellularLocation>
</comment>
<dbReference type="Gene3D" id="1.10.10.60">
    <property type="entry name" value="Homeodomain-like"/>
    <property type="match status" value="1"/>
</dbReference>
<name>A0AAV1YJX3_LUPLU</name>
<dbReference type="PANTHER" id="PTHR10641">
    <property type="entry name" value="MYB FAMILY TRANSCRIPTION FACTOR"/>
    <property type="match status" value="1"/>
</dbReference>
<dbReference type="Proteomes" id="UP001497480">
    <property type="component" value="Unassembled WGS sequence"/>
</dbReference>
<feature type="domain" description="Myb-like" evidence="5">
    <location>
        <begin position="9"/>
        <end position="59"/>
    </location>
</feature>
<evidence type="ECO:0000256" key="3">
    <source>
        <dbReference type="ARBA" id="ARBA00023242"/>
    </source>
</evidence>
<evidence type="ECO:0000259" key="6">
    <source>
        <dbReference type="PROSITE" id="PS51294"/>
    </source>
</evidence>
<dbReference type="PROSITE" id="PS50090">
    <property type="entry name" value="MYB_LIKE"/>
    <property type="match status" value="1"/>
</dbReference>
<protein>
    <submittedName>
        <fullName evidence="7">Uncharacterized protein</fullName>
    </submittedName>
</protein>
<dbReference type="InterPro" id="IPR017930">
    <property type="entry name" value="Myb_dom"/>
</dbReference>
<dbReference type="GO" id="GO:0003677">
    <property type="term" value="F:DNA binding"/>
    <property type="evidence" value="ECO:0007669"/>
    <property type="project" value="UniProtKB-KW"/>
</dbReference>
<dbReference type="PANTHER" id="PTHR10641:SF1402">
    <property type="entry name" value="TRANSCRIPTION FACTOR MYB8-LIKE"/>
    <property type="match status" value="1"/>
</dbReference>
<dbReference type="InterPro" id="IPR009057">
    <property type="entry name" value="Homeodomain-like_sf"/>
</dbReference>
<evidence type="ECO:0000256" key="1">
    <source>
        <dbReference type="ARBA" id="ARBA00004123"/>
    </source>
</evidence>
<evidence type="ECO:0000256" key="4">
    <source>
        <dbReference type="SAM" id="MobiDB-lite"/>
    </source>
</evidence>
<dbReference type="SMART" id="SM00717">
    <property type="entry name" value="SANT"/>
    <property type="match status" value="1"/>
</dbReference>
<dbReference type="InterPro" id="IPR015495">
    <property type="entry name" value="Myb_TF_plants"/>
</dbReference>
<proteinExistence type="predicted"/>
<evidence type="ECO:0000256" key="2">
    <source>
        <dbReference type="ARBA" id="ARBA00023125"/>
    </source>
</evidence>
<dbReference type="EMBL" id="CAXHTB010000025">
    <property type="protein sequence ID" value="CAL0333894.1"/>
    <property type="molecule type" value="Genomic_DNA"/>
</dbReference>
<evidence type="ECO:0000313" key="8">
    <source>
        <dbReference type="Proteomes" id="UP001497480"/>
    </source>
</evidence>
<gene>
    <name evidence="7" type="ORF">LLUT_LOCUS34954</name>
</gene>
<keyword evidence="2" id="KW-0238">DNA-binding</keyword>
<dbReference type="AlphaFoldDB" id="A0AAV1YJX3"/>
<feature type="compositionally biased region" description="Basic and acidic residues" evidence="4">
    <location>
        <begin position="73"/>
        <end position="94"/>
    </location>
</feature>
<dbReference type="GO" id="GO:0005634">
    <property type="term" value="C:nucleus"/>
    <property type="evidence" value="ECO:0007669"/>
    <property type="project" value="UniProtKB-SubCell"/>
</dbReference>
<dbReference type="PROSITE" id="PS51294">
    <property type="entry name" value="HTH_MYB"/>
    <property type="match status" value="1"/>
</dbReference>
<keyword evidence="3" id="KW-0539">Nucleus</keyword>
<comment type="caution">
    <text evidence="7">The sequence shown here is derived from an EMBL/GenBank/DDBJ whole genome shotgun (WGS) entry which is preliminary data.</text>
</comment>
<organism evidence="7 8">
    <name type="scientific">Lupinus luteus</name>
    <name type="common">European yellow lupine</name>
    <dbReference type="NCBI Taxonomy" id="3873"/>
    <lineage>
        <taxon>Eukaryota</taxon>
        <taxon>Viridiplantae</taxon>
        <taxon>Streptophyta</taxon>
        <taxon>Embryophyta</taxon>
        <taxon>Tracheophyta</taxon>
        <taxon>Spermatophyta</taxon>
        <taxon>Magnoliopsida</taxon>
        <taxon>eudicotyledons</taxon>
        <taxon>Gunneridae</taxon>
        <taxon>Pentapetalae</taxon>
        <taxon>rosids</taxon>
        <taxon>fabids</taxon>
        <taxon>Fabales</taxon>
        <taxon>Fabaceae</taxon>
        <taxon>Papilionoideae</taxon>
        <taxon>50 kb inversion clade</taxon>
        <taxon>genistoids sensu lato</taxon>
        <taxon>core genistoids</taxon>
        <taxon>Genisteae</taxon>
        <taxon>Lupinus</taxon>
    </lineage>
</organism>
<dbReference type="InterPro" id="IPR001005">
    <property type="entry name" value="SANT/Myb"/>
</dbReference>
<keyword evidence="8" id="KW-1185">Reference proteome</keyword>
<evidence type="ECO:0000313" key="7">
    <source>
        <dbReference type="EMBL" id="CAL0333894.1"/>
    </source>
</evidence>
<dbReference type="Pfam" id="PF00249">
    <property type="entry name" value="Myb_DNA-binding"/>
    <property type="match status" value="1"/>
</dbReference>
<reference evidence="7 8" key="1">
    <citation type="submission" date="2024-03" db="EMBL/GenBank/DDBJ databases">
        <authorList>
            <person name="Martinez-Hernandez J."/>
        </authorList>
    </citation>
    <scope>NUCLEOTIDE SEQUENCE [LARGE SCALE GENOMIC DNA]</scope>
</reference>
<evidence type="ECO:0000259" key="5">
    <source>
        <dbReference type="PROSITE" id="PS50090"/>
    </source>
</evidence>